<dbReference type="PANTHER" id="PTHR36777">
    <property type="entry name" value="EXPRESSED PROTEIN"/>
    <property type="match status" value="1"/>
</dbReference>
<dbReference type="Proteomes" id="UP000228380">
    <property type="component" value="Chromosome 18"/>
</dbReference>
<feature type="transmembrane region" description="Helical" evidence="2">
    <location>
        <begin position="132"/>
        <end position="149"/>
    </location>
</feature>
<feature type="transmembrane region" description="Helical" evidence="2">
    <location>
        <begin position="155"/>
        <end position="173"/>
    </location>
</feature>
<accession>A0A8B7C187</accession>
<dbReference type="RefSeq" id="XP_008789533.4">
    <property type="nucleotide sequence ID" value="XM_008791311.4"/>
</dbReference>
<gene>
    <name evidence="4" type="primary">LOC103706994</name>
</gene>
<evidence type="ECO:0000313" key="3">
    <source>
        <dbReference type="Proteomes" id="UP000228380"/>
    </source>
</evidence>
<dbReference type="OrthoDB" id="534175at2759"/>
<keyword evidence="3" id="KW-1185">Reference proteome</keyword>
<evidence type="ECO:0000256" key="2">
    <source>
        <dbReference type="SAM" id="Phobius"/>
    </source>
</evidence>
<evidence type="ECO:0000313" key="4">
    <source>
        <dbReference type="RefSeq" id="XP_008789533.4"/>
    </source>
</evidence>
<dbReference type="KEGG" id="pda:103706994"/>
<dbReference type="PANTHER" id="PTHR36777:SF2">
    <property type="entry name" value="EXPRESSED PROTEIN"/>
    <property type="match status" value="1"/>
</dbReference>
<keyword evidence="2" id="KW-1133">Transmembrane helix</keyword>
<name>A0A8B7C187_PHODC</name>
<dbReference type="GeneID" id="103706994"/>
<dbReference type="AlphaFoldDB" id="A0A8B7C187"/>
<proteinExistence type="predicted"/>
<sequence length="210" mass="23034">MRQKIEHRNGGSWPTMSRVRCRLMSQGNLTPSPSPLARIMAASASISNVLLLLPALSPRPISRALTSRFRRSPLPLRRSFHKVRGPSRLPPVVVAAQSNSNFFRVIQTAWRIGKDVTEAGTKLVPDVVPRPLARIGVAVAAGTVALILFKSFLSTAFFVLAMMGFIYFVFIALNTDESSRGDESSMGGGSTASTEDDTLEEARRIMEKYK</sequence>
<reference evidence="4" key="2">
    <citation type="submission" date="2025-08" db="UniProtKB">
        <authorList>
            <consortium name="RefSeq"/>
        </authorList>
    </citation>
    <scope>IDENTIFICATION</scope>
    <source>
        <tissue evidence="4">Young leaves</tissue>
    </source>
</reference>
<evidence type="ECO:0000256" key="1">
    <source>
        <dbReference type="SAM" id="MobiDB-lite"/>
    </source>
</evidence>
<keyword evidence="2" id="KW-0472">Membrane</keyword>
<organism evidence="3 4">
    <name type="scientific">Phoenix dactylifera</name>
    <name type="common">Date palm</name>
    <dbReference type="NCBI Taxonomy" id="42345"/>
    <lineage>
        <taxon>Eukaryota</taxon>
        <taxon>Viridiplantae</taxon>
        <taxon>Streptophyta</taxon>
        <taxon>Embryophyta</taxon>
        <taxon>Tracheophyta</taxon>
        <taxon>Spermatophyta</taxon>
        <taxon>Magnoliopsida</taxon>
        <taxon>Liliopsida</taxon>
        <taxon>Arecaceae</taxon>
        <taxon>Coryphoideae</taxon>
        <taxon>Phoeniceae</taxon>
        <taxon>Phoenix</taxon>
    </lineage>
</organism>
<protein>
    <submittedName>
        <fullName evidence="4">Uncharacterized protein LOC103706994</fullName>
    </submittedName>
</protein>
<keyword evidence="2" id="KW-0812">Transmembrane</keyword>
<feature type="region of interest" description="Disordered" evidence="1">
    <location>
        <begin position="179"/>
        <end position="200"/>
    </location>
</feature>
<reference evidence="3" key="1">
    <citation type="journal article" date="2019" name="Nat. Commun.">
        <title>Genome-wide association mapping of date palm fruit traits.</title>
        <authorList>
            <person name="Hazzouri K.M."/>
            <person name="Gros-Balthazard M."/>
            <person name="Flowers J.M."/>
            <person name="Copetti D."/>
            <person name="Lemansour A."/>
            <person name="Lebrun M."/>
            <person name="Masmoudi K."/>
            <person name="Ferrand S."/>
            <person name="Dhar M.I."/>
            <person name="Fresquez Z.A."/>
            <person name="Rosas U."/>
            <person name="Zhang J."/>
            <person name="Talag J."/>
            <person name="Lee S."/>
            <person name="Kudrna D."/>
            <person name="Powell R.F."/>
            <person name="Leitch I.J."/>
            <person name="Krueger R.R."/>
            <person name="Wing R.A."/>
            <person name="Amiri K.M.A."/>
            <person name="Purugganan M.D."/>
        </authorList>
    </citation>
    <scope>NUCLEOTIDE SEQUENCE [LARGE SCALE GENOMIC DNA]</scope>
    <source>
        <strain evidence="3">cv. Khalas</strain>
    </source>
</reference>